<name>A0A6A3XYD2_9STRA</name>
<evidence type="ECO:0000313" key="3">
    <source>
        <dbReference type="Proteomes" id="UP000440367"/>
    </source>
</evidence>
<dbReference type="Proteomes" id="UP000460718">
    <property type="component" value="Unassembled WGS sequence"/>
</dbReference>
<reference evidence="2 3" key="1">
    <citation type="submission" date="2018-08" db="EMBL/GenBank/DDBJ databases">
        <title>Genomic investigation of the strawberry pathogen Phytophthora fragariae indicates pathogenicity is determined by transcriptional variation in three key races.</title>
        <authorList>
            <person name="Adams T.M."/>
            <person name="Armitage A.D."/>
            <person name="Sobczyk M.K."/>
            <person name="Bates H.J."/>
            <person name="Dunwell J.M."/>
            <person name="Nellist C.F."/>
            <person name="Harrison R.J."/>
        </authorList>
    </citation>
    <scope>NUCLEOTIDE SEQUENCE [LARGE SCALE GENOMIC DNA]</scope>
    <source>
        <strain evidence="2 3">BC-1</strain>
        <strain evidence="1 4">SCRP245</strain>
    </source>
</reference>
<organism evidence="2 3">
    <name type="scientific">Phytophthora fragariae</name>
    <dbReference type="NCBI Taxonomy" id="53985"/>
    <lineage>
        <taxon>Eukaryota</taxon>
        <taxon>Sar</taxon>
        <taxon>Stramenopiles</taxon>
        <taxon>Oomycota</taxon>
        <taxon>Peronosporomycetes</taxon>
        <taxon>Peronosporales</taxon>
        <taxon>Peronosporaceae</taxon>
        <taxon>Phytophthora</taxon>
    </lineage>
</organism>
<accession>A0A6A3XYD2</accession>
<evidence type="ECO:0000313" key="1">
    <source>
        <dbReference type="EMBL" id="KAE9002754.1"/>
    </source>
</evidence>
<sequence length="61" mass="6738">MYVNAPLHAGVAQRKSRKLCFQVVGSNPATSIVLLSAVVLCIRYDGYPRSTEEIKTAMRAR</sequence>
<dbReference type="Proteomes" id="UP000440367">
    <property type="component" value="Unassembled WGS sequence"/>
</dbReference>
<gene>
    <name evidence="2" type="ORF">PF002_g18834</name>
    <name evidence="1" type="ORF">PF011_g13176</name>
</gene>
<dbReference type="AlphaFoldDB" id="A0A6A3XYD2"/>
<evidence type="ECO:0000313" key="2">
    <source>
        <dbReference type="EMBL" id="KAE9210385.1"/>
    </source>
</evidence>
<evidence type="ECO:0000313" key="4">
    <source>
        <dbReference type="Proteomes" id="UP000460718"/>
    </source>
</evidence>
<protein>
    <submittedName>
        <fullName evidence="2">Uncharacterized protein</fullName>
    </submittedName>
</protein>
<comment type="caution">
    <text evidence="2">The sequence shown here is derived from an EMBL/GenBank/DDBJ whole genome shotgun (WGS) entry which is preliminary data.</text>
</comment>
<dbReference type="EMBL" id="QXGD01001262">
    <property type="protein sequence ID" value="KAE9210385.1"/>
    <property type="molecule type" value="Genomic_DNA"/>
</dbReference>
<proteinExistence type="predicted"/>
<dbReference type="EMBL" id="QXFW01000799">
    <property type="protein sequence ID" value="KAE9002754.1"/>
    <property type="molecule type" value="Genomic_DNA"/>
</dbReference>